<feature type="domain" description="Oxidoreductase molybdopterin-binding" evidence="6">
    <location>
        <begin position="102"/>
        <end position="257"/>
    </location>
</feature>
<evidence type="ECO:0000259" key="6">
    <source>
        <dbReference type="Pfam" id="PF00174"/>
    </source>
</evidence>
<dbReference type="Proteomes" id="UP000192872">
    <property type="component" value="Unassembled WGS sequence"/>
</dbReference>
<evidence type="ECO:0000256" key="1">
    <source>
        <dbReference type="ARBA" id="ARBA00022505"/>
    </source>
</evidence>
<keyword evidence="1 5" id="KW-0500">Molybdenum</keyword>
<comment type="caution">
    <text evidence="5">Lacks conserved residue(s) required for the propagation of feature annotation.</text>
</comment>
<dbReference type="HAMAP" id="MF_01206">
    <property type="entry name" value="MsrP"/>
    <property type="match status" value="1"/>
</dbReference>
<dbReference type="GO" id="GO:0046872">
    <property type="term" value="F:metal ion binding"/>
    <property type="evidence" value="ECO:0007669"/>
    <property type="project" value="UniProtKB-KW"/>
</dbReference>
<feature type="binding site" evidence="5">
    <location>
        <position position="175"/>
    </location>
    <ligand>
        <name>Mo-molybdopterin</name>
        <dbReference type="ChEBI" id="CHEBI:71302"/>
    </ligand>
</feature>
<organism evidence="7 8">
    <name type="scientific">Candidatus Raskinella chloraquaticus</name>
    <dbReference type="NCBI Taxonomy" id="1951219"/>
    <lineage>
        <taxon>Bacteria</taxon>
        <taxon>Pseudomonadati</taxon>
        <taxon>Pseudomonadota</taxon>
        <taxon>Alphaproteobacteria</taxon>
        <taxon>Hyphomicrobiales</taxon>
        <taxon>Phreatobacteraceae</taxon>
        <taxon>Candidatus Raskinella</taxon>
    </lineage>
</organism>
<comment type="caution">
    <text evidence="7">The sequence shown here is derived from an EMBL/GenBank/DDBJ whole genome shotgun (WGS) entry which is preliminary data.</text>
</comment>
<comment type="catalytic activity">
    <reaction evidence="5">
        <text>L-methionyl-[protein] + a quinone + H2O = L-methionyl-(S)-S-oxide-[protein] + a quinol</text>
        <dbReference type="Rhea" id="RHEA:51292"/>
        <dbReference type="Rhea" id="RHEA-COMP:12313"/>
        <dbReference type="Rhea" id="RHEA-COMP:12315"/>
        <dbReference type="ChEBI" id="CHEBI:15377"/>
        <dbReference type="ChEBI" id="CHEBI:16044"/>
        <dbReference type="ChEBI" id="CHEBI:24646"/>
        <dbReference type="ChEBI" id="CHEBI:44120"/>
        <dbReference type="ChEBI" id="CHEBI:132124"/>
    </reaction>
</comment>
<feature type="binding site" evidence="5">
    <location>
        <position position="228"/>
    </location>
    <ligand>
        <name>Mo-molybdopterin</name>
        <dbReference type="ChEBI" id="CHEBI:71302"/>
    </ligand>
</feature>
<proteinExistence type="inferred from homology"/>
<dbReference type="RefSeq" id="WP_376800514.1">
    <property type="nucleotide sequence ID" value="NZ_DBNB01000002.1"/>
</dbReference>
<dbReference type="STRING" id="1827387.A4S15_11820"/>
<dbReference type="NCBIfam" id="NF003767">
    <property type="entry name" value="PRK05363.1"/>
    <property type="match status" value="1"/>
</dbReference>
<reference evidence="7 8" key="1">
    <citation type="journal article" date="2017" name="Water Res.">
        <title>Comammox in drinking water systems.</title>
        <authorList>
            <person name="Wang Y."/>
            <person name="Ma L."/>
            <person name="Mao Y."/>
            <person name="Jiang X."/>
            <person name="Xia Y."/>
            <person name="Yu K."/>
            <person name="Li B."/>
            <person name="Zhang T."/>
        </authorList>
    </citation>
    <scope>NUCLEOTIDE SEQUENCE [LARGE SCALE GENOMIC DNA]</scope>
    <source>
        <strain evidence="7">SG_bin8</strain>
    </source>
</reference>
<keyword evidence="2 5" id="KW-0479">Metal-binding</keyword>
<protein>
    <recommendedName>
        <fullName evidence="5">Protein-methionine-sulfoxide reductase catalytic subunit MsrP</fullName>
        <ecNumber evidence="5">1.8.5.-</ecNumber>
    </recommendedName>
</protein>
<dbReference type="GO" id="GO:0016672">
    <property type="term" value="F:oxidoreductase activity, acting on a sulfur group of donors, quinone or similar compound as acceptor"/>
    <property type="evidence" value="ECO:0007669"/>
    <property type="project" value="UniProtKB-UniRule"/>
</dbReference>
<dbReference type="GO" id="GO:0030091">
    <property type="term" value="P:protein repair"/>
    <property type="evidence" value="ECO:0007669"/>
    <property type="project" value="UniProtKB-UniRule"/>
</dbReference>
<feature type="binding site" evidence="5">
    <location>
        <position position="140"/>
    </location>
    <ligand>
        <name>Mo-molybdopterin</name>
        <dbReference type="ChEBI" id="CHEBI:71302"/>
    </ligand>
    <ligandPart>
        <name>Mo</name>
        <dbReference type="ChEBI" id="CHEBI:28685"/>
    </ligandPart>
</feature>
<comment type="subunit">
    <text evidence="5">Heterodimer of a catalytic subunit (MsrP) and a heme-binding subunit (MsrQ).</text>
</comment>
<feature type="binding site" evidence="5">
    <location>
        <begin position="239"/>
        <end position="241"/>
    </location>
    <ligand>
        <name>Mo-molybdopterin</name>
        <dbReference type="ChEBI" id="CHEBI:71302"/>
    </ligand>
</feature>
<dbReference type="Gene3D" id="3.90.420.10">
    <property type="entry name" value="Oxidoreductase, molybdopterin-binding domain"/>
    <property type="match status" value="1"/>
</dbReference>
<dbReference type="EMBL" id="LWDL01000020">
    <property type="protein sequence ID" value="OQW51263.1"/>
    <property type="molecule type" value="Genomic_DNA"/>
</dbReference>
<name>A0A1W9HV32_9HYPH</name>
<dbReference type="PANTHER" id="PTHR43032">
    <property type="entry name" value="PROTEIN-METHIONINE-SULFOXIDE REDUCTASE"/>
    <property type="match status" value="1"/>
</dbReference>
<comment type="catalytic activity">
    <reaction evidence="5">
        <text>L-methionyl-[protein] + a quinone + H2O = L-methionyl-(R)-S-oxide-[protein] + a quinol</text>
        <dbReference type="Rhea" id="RHEA:51296"/>
        <dbReference type="Rhea" id="RHEA-COMP:12313"/>
        <dbReference type="Rhea" id="RHEA-COMP:12314"/>
        <dbReference type="ChEBI" id="CHEBI:15377"/>
        <dbReference type="ChEBI" id="CHEBI:16044"/>
        <dbReference type="ChEBI" id="CHEBI:24646"/>
        <dbReference type="ChEBI" id="CHEBI:45764"/>
        <dbReference type="ChEBI" id="CHEBI:132124"/>
    </reaction>
</comment>
<sequence>MHYFKRPSWHMSEASVTPEAYVMNRRLAMGLGLGAAASLVPHGRAFAQQQGEPGAEYYPAATSPNYANAGRPVTTETQAVNYNNFYEFGTSKNVVRAAQALRTKPWKIKVDGLVENAFDIEFEDLLKKVQLEERIYRLRCVEAWSMTIPWTGFTLASFVKLAKPLGSAKFIRFETFKDTSQAPGQRQAFYPWPYVEGVTIEEAMNDLPLLVTGAYGKPLPRQMGAPIRLALPWKYGFKSIKSINRITFTDQRPRTFWEESGPNEYGFWANVNPQVSHPRWSQASERVIGPDEGRQPTVIYNGYGEQVASLYAGLTNERLFM</sequence>
<dbReference type="EC" id="1.8.5.-" evidence="5"/>
<dbReference type="PANTHER" id="PTHR43032:SF3">
    <property type="entry name" value="PROTEIN-METHIONINE-SULFOXIDE REDUCTASE CATALYTIC SUBUNIT MSRP"/>
    <property type="match status" value="1"/>
</dbReference>
<dbReference type="Pfam" id="PF00174">
    <property type="entry name" value="Oxidored_molyb"/>
    <property type="match status" value="1"/>
</dbReference>
<comment type="similarity">
    <text evidence="5">Belongs to the MsrP family.</text>
</comment>
<dbReference type="InterPro" id="IPR000572">
    <property type="entry name" value="OxRdtase_Mopterin-bd_dom"/>
</dbReference>
<dbReference type="InterPro" id="IPR022867">
    <property type="entry name" value="MsrP"/>
</dbReference>
<gene>
    <name evidence="5" type="primary">msrP</name>
    <name evidence="7" type="ORF">A4S15_11820</name>
</gene>
<evidence type="ECO:0000313" key="7">
    <source>
        <dbReference type="EMBL" id="OQW51263.1"/>
    </source>
</evidence>
<keyword evidence="3 5" id="KW-0732">Signal</keyword>
<evidence type="ECO:0000256" key="2">
    <source>
        <dbReference type="ARBA" id="ARBA00022723"/>
    </source>
</evidence>
<keyword evidence="4 5" id="KW-0560">Oxidoreductase</keyword>
<evidence type="ECO:0000256" key="3">
    <source>
        <dbReference type="ARBA" id="ARBA00022729"/>
    </source>
</evidence>
<evidence type="ECO:0000256" key="4">
    <source>
        <dbReference type="ARBA" id="ARBA00023002"/>
    </source>
</evidence>
<dbReference type="AlphaFoldDB" id="A0A1W9HV32"/>
<feature type="binding site" evidence="5">
    <location>
        <begin position="86"/>
        <end position="87"/>
    </location>
    <ligand>
        <name>Mo-molybdopterin</name>
        <dbReference type="ChEBI" id="CHEBI:71302"/>
    </ligand>
</feature>
<dbReference type="InterPro" id="IPR036374">
    <property type="entry name" value="OxRdtase_Mopterin-bd_sf"/>
</dbReference>
<comment type="function">
    <text evidence="5">Part of the MsrPQ system that repairs oxidized periplasmic proteins containing methionine sulfoxide residues (Met-O), using respiratory chain electrons. Thus protects these proteins from oxidative-stress damage caused by reactive species of oxygen and chlorine generated by the host defense mechanisms. MsrPQ is essential for the maintenance of envelope integrity under bleach stress, rescuing a wide series of structurally unrelated periplasmic proteins from methionine oxidation. The catalytic subunit MsrP is non-stereospecific, being able to reduce both (R-) and (S-) diastereoisomers of methionine sulfoxide.</text>
</comment>
<feature type="binding site" evidence="5">
    <location>
        <position position="83"/>
    </location>
    <ligand>
        <name>Mo-molybdopterin</name>
        <dbReference type="ChEBI" id="CHEBI:71302"/>
    </ligand>
</feature>
<evidence type="ECO:0000256" key="5">
    <source>
        <dbReference type="HAMAP-Rule" id="MF_01206"/>
    </source>
</evidence>
<dbReference type="GO" id="GO:0043546">
    <property type="term" value="F:molybdopterin cofactor binding"/>
    <property type="evidence" value="ECO:0007669"/>
    <property type="project" value="UniProtKB-UniRule"/>
</dbReference>
<evidence type="ECO:0000313" key="8">
    <source>
        <dbReference type="Proteomes" id="UP000192872"/>
    </source>
</evidence>
<accession>A0A1W9HV32</accession>
<comment type="cofactor">
    <cofactor evidence="5">
        <name>Mo-molybdopterin</name>
        <dbReference type="ChEBI" id="CHEBI:71302"/>
    </cofactor>
    <text evidence="5">Binds 1 Mo-molybdopterin (Mo-MPT) cofactor per subunit.</text>
</comment>
<dbReference type="SUPFAM" id="SSF56524">
    <property type="entry name" value="Oxidoreductase molybdopterin-binding domain"/>
    <property type="match status" value="1"/>
</dbReference>